<evidence type="ECO:0000313" key="3">
    <source>
        <dbReference type="Proteomes" id="UP000305948"/>
    </source>
</evidence>
<evidence type="ECO:0000313" key="2">
    <source>
        <dbReference type="EMBL" id="TFK49387.1"/>
    </source>
</evidence>
<dbReference type="Proteomes" id="UP000305948">
    <property type="component" value="Unassembled WGS sequence"/>
</dbReference>
<dbReference type="OrthoDB" id="5424209at2759"/>
<sequence length="545" mass="59889">MSVTRASSRYEVSKAEATFYYAGISPSPPKLVYRTGGDRYPWVMPKGPEAYRRLEQACGVFGHKLNAIWNDVGPKVRDLLIAESVPWTSIDVVRFVTDGDGDEKVSGPVVIWVGVVPDSLDSDGAFDSSNGILELLATNDVDDVEVEYRESIYTPSVGPALLPSVSNLNATADVRGPLTTALGLFVATPDRQDAQGTMGLYFAEGGSSDKVLGLTCHHVLFKAGENTNDPNVLAGAGAPRKNVQLLGTRHFEKLLDDIKLRIRGHGIMLPIHEDQITKLKAKVKAMDEARNEAAAEEAGEELQETERLLQKTHKAIEDLEKFYDRVKREWGTPTQRIIGHIRSSPALTFNVGPEGFTEDWGAFELDGSKFKDAFKGNFIDLGTEIPPHEFTVKMYPGDDEQTTFKYPSDRLLGLRDIIAEERMCNPDLRDHDNETCLFVIKNGNATGVTIGRATGIFSFVRADLSSQGSKAWAIYNYDNKSGAFSARGDSGSIIVDGLGRIGGLLTGGAGKTETSDVTYRTPMFWLWPRIKQHFPHAHLYPTTMA</sequence>
<reference evidence="2 3" key="1">
    <citation type="journal article" date="2019" name="Nat. Ecol. Evol.">
        <title>Megaphylogeny resolves global patterns of mushroom evolution.</title>
        <authorList>
            <person name="Varga T."/>
            <person name="Krizsan K."/>
            <person name="Foldi C."/>
            <person name="Dima B."/>
            <person name="Sanchez-Garcia M."/>
            <person name="Sanchez-Ramirez S."/>
            <person name="Szollosi G.J."/>
            <person name="Szarkandi J.G."/>
            <person name="Papp V."/>
            <person name="Albert L."/>
            <person name="Andreopoulos W."/>
            <person name="Angelini C."/>
            <person name="Antonin V."/>
            <person name="Barry K.W."/>
            <person name="Bougher N.L."/>
            <person name="Buchanan P."/>
            <person name="Buyck B."/>
            <person name="Bense V."/>
            <person name="Catcheside P."/>
            <person name="Chovatia M."/>
            <person name="Cooper J."/>
            <person name="Damon W."/>
            <person name="Desjardin D."/>
            <person name="Finy P."/>
            <person name="Geml J."/>
            <person name="Haridas S."/>
            <person name="Hughes K."/>
            <person name="Justo A."/>
            <person name="Karasinski D."/>
            <person name="Kautmanova I."/>
            <person name="Kiss B."/>
            <person name="Kocsube S."/>
            <person name="Kotiranta H."/>
            <person name="LaButti K.M."/>
            <person name="Lechner B.E."/>
            <person name="Liimatainen K."/>
            <person name="Lipzen A."/>
            <person name="Lukacs Z."/>
            <person name="Mihaltcheva S."/>
            <person name="Morgado L.N."/>
            <person name="Niskanen T."/>
            <person name="Noordeloos M.E."/>
            <person name="Ohm R.A."/>
            <person name="Ortiz-Santana B."/>
            <person name="Ovrebo C."/>
            <person name="Racz N."/>
            <person name="Riley R."/>
            <person name="Savchenko A."/>
            <person name="Shiryaev A."/>
            <person name="Soop K."/>
            <person name="Spirin V."/>
            <person name="Szebenyi C."/>
            <person name="Tomsovsky M."/>
            <person name="Tulloss R.E."/>
            <person name="Uehling J."/>
            <person name="Grigoriev I.V."/>
            <person name="Vagvolgyi C."/>
            <person name="Papp T."/>
            <person name="Martin F.M."/>
            <person name="Miettinen O."/>
            <person name="Hibbett D.S."/>
            <person name="Nagy L.G."/>
        </authorList>
    </citation>
    <scope>NUCLEOTIDE SEQUENCE [LARGE SCALE GENOMIC DNA]</scope>
    <source>
        <strain evidence="2 3">OMC1185</strain>
    </source>
</reference>
<keyword evidence="1" id="KW-0175">Coiled coil</keyword>
<organism evidence="2 3">
    <name type="scientific">Heliocybe sulcata</name>
    <dbReference type="NCBI Taxonomy" id="5364"/>
    <lineage>
        <taxon>Eukaryota</taxon>
        <taxon>Fungi</taxon>
        <taxon>Dikarya</taxon>
        <taxon>Basidiomycota</taxon>
        <taxon>Agaricomycotina</taxon>
        <taxon>Agaricomycetes</taxon>
        <taxon>Gloeophyllales</taxon>
        <taxon>Gloeophyllaceae</taxon>
        <taxon>Heliocybe</taxon>
    </lineage>
</organism>
<evidence type="ECO:0000256" key="1">
    <source>
        <dbReference type="SAM" id="Coils"/>
    </source>
</evidence>
<accession>A0A5C3MWJ7</accession>
<protein>
    <submittedName>
        <fullName evidence="2">Uncharacterized protein</fullName>
    </submittedName>
</protein>
<dbReference type="EMBL" id="ML213516">
    <property type="protein sequence ID" value="TFK49387.1"/>
    <property type="molecule type" value="Genomic_DNA"/>
</dbReference>
<dbReference type="SUPFAM" id="SSF50494">
    <property type="entry name" value="Trypsin-like serine proteases"/>
    <property type="match status" value="1"/>
</dbReference>
<keyword evidence="3" id="KW-1185">Reference proteome</keyword>
<feature type="coiled-coil region" evidence="1">
    <location>
        <begin position="276"/>
        <end position="329"/>
    </location>
</feature>
<name>A0A5C3MWJ7_9AGAM</name>
<dbReference type="AlphaFoldDB" id="A0A5C3MWJ7"/>
<proteinExistence type="predicted"/>
<dbReference type="InterPro" id="IPR009003">
    <property type="entry name" value="Peptidase_S1_PA"/>
</dbReference>
<gene>
    <name evidence="2" type="ORF">OE88DRAFT_422270</name>
</gene>